<protein>
    <recommendedName>
        <fullName evidence="3">DUF721 domain-containing protein</fullName>
    </recommendedName>
</protein>
<evidence type="ECO:0008006" key="3">
    <source>
        <dbReference type="Google" id="ProtNLM"/>
    </source>
</evidence>
<dbReference type="Proteomes" id="UP000316426">
    <property type="component" value="Chromosome"/>
</dbReference>
<proteinExistence type="predicted"/>
<dbReference type="EMBL" id="CP036349">
    <property type="protein sequence ID" value="QDV71835.1"/>
    <property type="molecule type" value="Genomic_DNA"/>
</dbReference>
<keyword evidence="2" id="KW-1185">Reference proteome</keyword>
<evidence type="ECO:0000313" key="1">
    <source>
        <dbReference type="EMBL" id="QDV71835.1"/>
    </source>
</evidence>
<dbReference type="InterPro" id="IPR007922">
    <property type="entry name" value="DciA-like"/>
</dbReference>
<name>A0A518K251_9BACT</name>
<gene>
    <name evidence="1" type="ORF">Spa11_00030</name>
</gene>
<organism evidence="1 2">
    <name type="scientific">Botrimarina mediterranea</name>
    <dbReference type="NCBI Taxonomy" id="2528022"/>
    <lineage>
        <taxon>Bacteria</taxon>
        <taxon>Pseudomonadati</taxon>
        <taxon>Planctomycetota</taxon>
        <taxon>Planctomycetia</taxon>
        <taxon>Pirellulales</taxon>
        <taxon>Lacipirellulaceae</taxon>
        <taxon>Botrimarina</taxon>
    </lineage>
</organism>
<dbReference type="RefSeq" id="WP_197529606.1">
    <property type="nucleotide sequence ID" value="NZ_CP036349.1"/>
</dbReference>
<dbReference type="Pfam" id="PF05258">
    <property type="entry name" value="DciA"/>
    <property type="match status" value="1"/>
</dbReference>
<accession>A0A518K251</accession>
<dbReference type="AlphaFoldDB" id="A0A518K251"/>
<evidence type="ECO:0000313" key="2">
    <source>
        <dbReference type="Proteomes" id="UP000316426"/>
    </source>
</evidence>
<sequence length="128" mass="13644">MDQDVAQKLSDLCKRSEKERAGFYARRPKRAGDVVAAVVAKHGYAAVKGADRVRDGWAKAAAEVLGDAAIAGMTAAGALKRGVLEVMVANHVVMQEINFHRPALLAATQTALSDSKITALRFKVGRIT</sequence>
<reference evidence="1 2" key="1">
    <citation type="submission" date="2019-02" db="EMBL/GenBank/DDBJ databases">
        <title>Deep-cultivation of Planctomycetes and their phenomic and genomic characterization uncovers novel biology.</title>
        <authorList>
            <person name="Wiegand S."/>
            <person name="Jogler M."/>
            <person name="Boedeker C."/>
            <person name="Pinto D."/>
            <person name="Vollmers J."/>
            <person name="Rivas-Marin E."/>
            <person name="Kohn T."/>
            <person name="Peeters S.H."/>
            <person name="Heuer A."/>
            <person name="Rast P."/>
            <person name="Oberbeckmann S."/>
            <person name="Bunk B."/>
            <person name="Jeske O."/>
            <person name="Meyerdierks A."/>
            <person name="Storesund J.E."/>
            <person name="Kallscheuer N."/>
            <person name="Luecker S."/>
            <person name="Lage O.M."/>
            <person name="Pohl T."/>
            <person name="Merkel B.J."/>
            <person name="Hornburger P."/>
            <person name="Mueller R.-W."/>
            <person name="Bruemmer F."/>
            <person name="Labrenz M."/>
            <person name="Spormann A.M."/>
            <person name="Op den Camp H."/>
            <person name="Overmann J."/>
            <person name="Amann R."/>
            <person name="Jetten M.S.M."/>
            <person name="Mascher T."/>
            <person name="Medema M.H."/>
            <person name="Devos D.P."/>
            <person name="Kaster A.-K."/>
            <person name="Ovreas L."/>
            <person name="Rohde M."/>
            <person name="Galperin M.Y."/>
            <person name="Jogler C."/>
        </authorList>
    </citation>
    <scope>NUCLEOTIDE SEQUENCE [LARGE SCALE GENOMIC DNA]</scope>
    <source>
        <strain evidence="1 2">Spa11</strain>
    </source>
</reference>
<dbReference type="KEGG" id="bmei:Spa11_00030"/>